<accession>A0A2J8NU43</accession>
<name>A0A2J8NU43_PANTR</name>
<gene>
    <name evidence="1" type="ORF">CK820_G0007780</name>
</gene>
<evidence type="ECO:0000313" key="2">
    <source>
        <dbReference type="Proteomes" id="UP000236370"/>
    </source>
</evidence>
<dbReference type="AlphaFoldDB" id="A0A2J8NU43"/>
<dbReference type="EMBL" id="NBAG03000223">
    <property type="protein sequence ID" value="PNI75295.1"/>
    <property type="molecule type" value="Genomic_DNA"/>
</dbReference>
<protein>
    <submittedName>
        <fullName evidence="1">KCNMA1 isoform 89</fullName>
    </submittedName>
</protein>
<organism evidence="1 2">
    <name type="scientific">Pan troglodytes</name>
    <name type="common">Chimpanzee</name>
    <dbReference type="NCBI Taxonomy" id="9598"/>
    <lineage>
        <taxon>Eukaryota</taxon>
        <taxon>Metazoa</taxon>
        <taxon>Chordata</taxon>
        <taxon>Craniata</taxon>
        <taxon>Vertebrata</taxon>
        <taxon>Euteleostomi</taxon>
        <taxon>Mammalia</taxon>
        <taxon>Eutheria</taxon>
        <taxon>Euarchontoglires</taxon>
        <taxon>Primates</taxon>
        <taxon>Haplorrhini</taxon>
        <taxon>Catarrhini</taxon>
        <taxon>Hominidae</taxon>
        <taxon>Pan</taxon>
    </lineage>
</organism>
<sequence length="99" mass="11236">EGTLGFFIASDAKEVKRAFFYCKACHDDITDPKRIKKCGCKRLKVAARSRYSKDPFEFKKETPNSRLVTEPGEGRLGPIPIFNNYPAPLNILLYHAELS</sequence>
<proteinExistence type="predicted"/>
<comment type="caution">
    <text evidence="1">The sequence shown here is derived from an EMBL/GenBank/DDBJ whole genome shotgun (WGS) entry which is preliminary data.</text>
</comment>
<reference evidence="1 2" key="1">
    <citation type="submission" date="2017-12" db="EMBL/GenBank/DDBJ databases">
        <title>High-resolution comparative analysis of great ape genomes.</title>
        <authorList>
            <person name="Pollen A."/>
            <person name="Hastie A."/>
            <person name="Hormozdiari F."/>
            <person name="Dougherty M."/>
            <person name="Liu R."/>
            <person name="Chaisson M."/>
            <person name="Hoppe E."/>
            <person name="Hill C."/>
            <person name="Pang A."/>
            <person name="Hillier L."/>
            <person name="Baker C."/>
            <person name="Armstrong J."/>
            <person name="Shendure J."/>
            <person name="Paten B."/>
            <person name="Wilson R."/>
            <person name="Chao H."/>
            <person name="Schneider V."/>
            <person name="Ventura M."/>
            <person name="Kronenberg Z."/>
            <person name="Murali S."/>
            <person name="Gordon D."/>
            <person name="Cantsilieris S."/>
            <person name="Munson K."/>
            <person name="Nelson B."/>
            <person name="Raja A."/>
            <person name="Underwood J."/>
            <person name="Diekhans M."/>
            <person name="Fiddes I."/>
            <person name="Haussler D."/>
            <person name="Eichler E."/>
        </authorList>
    </citation>
    <scope>NUCLEOTIDE SEQUENCE [LARGE SCALE GENOMIC DNA]</scope>
    <source>
        <strain evidence="1">Yerkes chimp pedigree #C0471</strain>
    </source>
</reference>
<feature type="non-terminal residue" evidence="1">
    <location>
        <position position="1"/>
    </location>
</feature>
<dbReference type="Proteomes" id="UP000236370">
    <property type="component" value="Unassembled WGS sequence"/>
</dbReference>
<evidence type="ECO:0000313" key="1">
    <source>
        <dbReference type="EMBL" id="PNI75295.1"/>
    </source>
</evidence>